<dbReference type="InterPro" id="IPR008969">
    <property type="entry name" value="CarboxyPept-like_regulatory"/>
</dbReference>
<dbReference type="GO" id="GO:0044718">
    <property type="term" value="P:siderophore transmembrane transport"/>
    <property type="evidence" value="ECO:0007669"/>
    <property type="project" value="TreeGrafter"/>
</dbReference>
<protein>
    <submittedName>
        <fullName evidence="8">Oar protein</fullName>
    </submittedName>
</protein>
<dbReference type="InterPro" id="IPR057601">
    <property type="entry name" value="Oar-like_b-barrel"/>
</dbReference>
<dbReference type="EMBL" id="RDSM01000004">
    <property type="protein sequence ID" value="RXH54325.1"/>
    <property type="molecule type" value="Genomic_DNA"/>
</dbReference>
<dbReference type="GO" id="GO:0015344">
    <property type="term" value="F:siderophore uptake transmembrane transporter activity"/>
    <property type="evidence" value="ECO:0007669"/>
    <property type="project" value="TreeGrafter"/>
</dbReference>
<dbReference type="InterPro" id="IPR039426">
    <property type="entry name" value="TonB-dep_rcpt-like"/>
</dbReference>
<dbReference type="Proteomes" id="UP000289437">
    <property type="component" value="Unassembled WGS sequence"/>
</dbReference>
<evidence type="ECO:0000256" key="5">
    <source>
        <dbReference type="ARBA" id="ARBA00023136"/>
    </source>
</evidence>
<dbReference type="SUPFAM" id="SSF49464">
    <property type="entry name" value="Carboxypeptidase regulatory domain-like"/>
    <property type="match status" value="1"/>
</dbReference>
<dbReference type="Gene3D" id="2.40.170.20">
    <property type="entry name" value="TonB-dependent receptor, beta-barrel domain"/>
    <property type="match status" value="1"/>
</dbReference>
<dbReference type="Pfam" id="PF25183">
    <property type="entry name" value="OMP_b-brl_4"/>
    <property type="match status" value="1"/>
</dbReference>
<reference evidence="8 9" key="1">
    <citation type="submission" date="2018-11" db="EMBL/GenBank/DDBJ databases">
        <authorList>
            <person name="Mardanov A.V."/>
            <person name="Ravin N.V."/>
            <person name="Dedysh S.N."/>
        </authorList>
    </citation>
    <scope>NUCLEOTIDE SEQUENCE [LARGE SCALE GENOMIC DNA]</scope>
    <source>
        <strain evidence="8 9">AF10</strain>
    </source>
</reference>
<dbReference type="AlphaFoldDB" id="A0A4Q0STL7"/>
<keyword evidence="3" id="KW-1134">Transmembrane beta strand</keyword>
<keyword evidence="5" id="KW-0472">Membrane</keyword>
<evidence type="ECO:0000313" key="8">
    <source>
        <dbReference type="EMBL" id="RXH54325.1"/>
    </source>
</evidence>
<gene>
    <name evidence="8" type="ORF">GRAN_4621</name>
</gene>
<evidence type="ECO:0000313" key="9">
    <source>
        <dbReference type="Proteomes" id="UP000289437"/>
    </source>
</evidence>
<comment type="caution">
    <text evidence="8">The sequence shown here is derived from an EMBL/GenBank/DDBJ whole genome shotgun (WGS) entry which is preliminary data.</text>
</comment>
<organism evidence="8 9">
    <name type="scientific">Granulicella sibirica</name>
    <dbReference type="NCBI Taxonomy" id="2479048"/>
    <lineage>
        <taxon>Bacteria</taxon>
        <taxon>Pseudomonadati</taxon>
        <taxon>Acidobacteriota</taxon>
        <taxon>Terriglobia</taxon>
        <taxon>Terriglobales</taxon>
        <taxon>Acidobacteriaceae</taxon>
        <taxon>Granulicella</taxon>
    </lineage>
</organism>
<dbReference type="PANTHER" id="PTHR30069">
    <property type="entry name" value="TONB-DEPENDENT OUTER MEMBRANE RECEPTOR"/>
    <property type="match status" value="1"/>
</dbReference>
<accession>A0A4Q0STL7</accession>
<keyword evidence="6" id="KW-0998">Cell outer membrane</keyword>
<keyword evidence="9" id="KW-1185">Reference proteome</keyword>
<reference evidence="9" key="2">
    <citation type="submission" date="2019-02" db="EMBL/GenBank/DDBJ databases">
        <title>Granulicella sibirica sp. nov., a psychrotolerant acidobacterium isolated from an organic soil layer in forested tundra, West Siberia.</title>
        <authorList>
            <person name="Oshkin I.Y."/>
            <person name="Kulichevskaya I.S."/>
            <person name="Rijpstra W.I.C."/>
            <person name="Sinninghe Damste J.S."/>
            <person name="Rakitin A.L."/>
            <person name="Ravin N.V."/>
            <person name="Dedysh S.N."/>
        </authorList>
    </citation>
    <scope>NUCLEOTIDE SEQUENCE [LARGE SCALE GENOMIC DNA]</scope>
    <source>
        <strain evidence="9">AF10</strain>
    </source>
</reference>
<keyword evidence="2" id="KW-0813">Transport</keyword>
<evidence type="ECO:0000256" key="3">
    <source>
        <dbReference type="ARBA" id="ARBA00022452"/>
    </source>
</evidence>
<evidence type="ECO:0000259" key="7">
    <source>
        <dbReference type="Pfam" id="PF25183"/>
    </source>
</evidence>
<evidence type="ECO:0000256" key="2">
    <source>
        <dbReference type="ARBA" id="ARBA00022448"/>
    </source>
</evidence>
<keyword evidence="4" id="KW-0812">Transmembrane</keyword>
<comment type="subcellular location">
    <subcellularLocation>
        <location evidence="1">Cell outer membrane</location>
        <topology evidence="1">Multi-pass membrane protein</topology>
    </subcellularLocation>
</comment>
<dbReference type="InterPro" id="IPR036942">
    <property type="entry name" value="Beta-barrel_TonB_sf"/>
</dbReference>
<dbReference type="SUPFAM" id="SSF56935">
    <property type="entry name" value="Porins"/>
    <property type="match status" value="1"/>
</dbReference>
<evidence type="ECO:0000256" key="1">
    <source>
        <dbReference type="ARBA" id="ARBA00004571"/>
    </source>
</evidence>
<feature type="domain" description="TonB-dependent transporter Oar-like beta-barrel" evidence="7">
    <location>
        <begin position="188"/>
        <end position="1043"/>
    </location>
</feature>
<sequence>MTILDIEKGVTKELTTNSAGLYDSGPIVTGTYKVTFTKEGFSQFIRSSVTLNVGTIQIDAAMKTGGVTQEIVVNTDVPLIKTETGEQSTTLVAKEMQNLPNQGQDWQNFVKLIPGATGTSQYGATGQALSVNGNLPYNAVLNDGASSALSHSGNADVSVFETLQEVQISTSAFSAQYGIGGAVFNQISKGGSNQWHGSLYEYAQNDYLNARSYFQKSAPYTRFHNFGGSVSGPVLKDKAFFYFNYDQVINLSASVGFNTVPTAAMRNGDFTGLSPIYDPTTTTQATGTDGKTYLNRTQFANNKITNIDPVAAKAQAYYPAPNVAGTVDPKTGITSNNYYYNIRGSQPFKKYFGRFDYQFSPTNRLTASVTKRDNPAFYPGSLGCPINCYVGDVDSYNSQITDVWNISPTFINELRMGYTNQLNFFATQTAGKGIPAALGLQFSHADIFPTVNISSYQGLSAGTTAVYKEHNFDPSDIVTLIRGNHVLHFGGEYLVFEDNSTAWGNVNGATTGFTGTYSQCTYCVQKGQVASSGNAYADFLLGDIQNWSAGVTPEFAGRQKAPQMFVQDDWKIKSNLTINLGLRYQIMEGWKDAKNNQRTFDPLITNALTNTPGAMWYAANGDHGRHQLQNNVYTTFLPRVGFAYQVRPDLVVRGGYGLYAYLWSLDTYGSGEGSAFGSQGSLSDTTNGLKVLGSLSGTNPQFLYIPAGTTNSAFNGQGVSYNQQNTPVAKIQQYNGTIEKQIGANMAATIAYVGSKSMNLNYNVDINQVPVGKMAVVDQQFRPFTQYNNVTGSTNNATANYNSLQLTFSKRLTNTFSISSSYVWSKFLSEFDSSAWGSRGGTQTYQNAYDPSTNYGPSNFDTRHAFKGNAIFLLPFGSGKMFLNKSKFQDEIVGGWNVSSTYALQTGNPITVTVPSTLGQSYTSGNLYPNIVGSTRGAKTLAQWFNPAYSTATNQVAGAGFSIPTNGTFGNMQRNSIYGPGLENFDLSAGKTFNLWAERYKFQLRVDATNALNHANFSNPGTSLGTGAAGTITSTQNNGRNLQLGGRFSF</sequence>
<dbReference type="PANTHER" id="PTHR30069:SF46">
    <property type="entry name" value="OAR PROTEIN"/>
    <property type="match status" value="1"/>
</dbReference>
<name>A0A4Q0STL7_9BACT</name>
<proteinExistence type="predicted"/>
<dbReference type="GO" id="GO:0009279">
    <property type="term" value="C:cell outer membrane"/>
    <property type="evidence" value="ECO:0007669"/>
    <property type="project" value="UniProtKB-SubCell"/>
</dbReference>
<evidence type="ECO:0000256" key="4">
    <source>
        <dbReference type="ARBA" id="ARBA00022692"/>
    </source>
</evidence>
<evidence type="ECO:0000256" key="6">
    <source>
        <dbReference type="ARBA" id="ARBA00023237"/>
    </source>
</evidence>